<feature type="transmembrane region" description="Helical" evidence="7">
    <location>
        <begin position="360"/>
        <end position="376"/>
    </location>
</feature>
<feature type="transmembrane region" description="Helical" evidence="7">
    <location>
        <begin position="91"/>
        <end position="109"/>
    </location>
</feature>
<feature type="compositionally biased region" description="Polar residues" evidence="6">
    <location>
        <begin position="255"/>
        <end position="264"/>
    </location>
</feature>
<dbReference type="Proteomes" id="UP001194468">
    <property type="component" value="Unassembled WGS sequence"/>
</dbReference>
<keyword evidence="10" id="KW-1185">Reference proteome</keyword>
<organism evidence="9 10">
    <name type="scientific">Boletus edulis BED1</name>
    <dbReference type="NCBI Taxonomy" id="1328754"/>
    <lineage>
        <taxon>Eukaryota</taxon>
        <taxon>Fungi</taxon>
        <taxon>Dikarya</taxon>
        <taxon>Basidiomycota</taxon>
        <taxon>Agaricomycotina</taxon>
        <taxon>Agaricomycetes</taxon>
        <taxon>Agaricomycetidae</taxon>
        <taxon>Boletales</taxon>
        <taxon>Boletineae</taxon>
        <taxon>Boletaceae</taxon>
        <taxon>Boletoideae</taxon>
        <taxon>Boletus</taxon>
    </lineage>
</organism>
<gene>
    <name evidence="9" type="ORF">L210DRAFT_3619988</name>
</gene>
<evidence type="ECO:0000313" key="9">
    <source>
        <dbReference type="EMBL" id="KAF8446288.1"/>
    </source>
</evidence>
<feature type="transmembrane region" description="Helical" evidence="7">
    <location>
        <begin position="149"/>
        <end position="172"/>
    </location>
</feature>
<protein>
    <submittedName>
        <fullName evidence="9">MFS general substrate transporter</fullName>
    </submittedName>
</protein>
<evidence type="ECO:0000256" key="4">
    <source>
        <dbReference type="ARBA" id="ARBA00022989"/>
    </source>
</evidence>
<dbReference type="PANTHER" id="PTHR23506:SF23">
    <property type="entry name" value="GH10249P"/>
    <property type="match status" value="1"/>
</dbReference>
<feature type="transmembrane region" description="Helical" evidence="7">
    <location>
        <begin position="178"/>
        <end position="197"/>
    </location>
</feature>
<reference evidence="9" key="1">
    <citation type="submission" date="2019-10" db="EMBL/GenBank/DDBJ databases">
        <authorList>
            <consortium name="DOE Joint Genome Institute"/>
            <person name="Kuo A."/>
            <person name="Miyauchi S."/>
            <person name="Kiss E."/>
            <person name="Drula E."/>
            <person name="Kohler A."/>
            <person name="Sanchez-Garcia M."/>
            <person name="Andreopoulos B."/>
            <person name="Barry K.W."/>
            <person name="Bonito G."/>
            <person name="Buee M."/>
            <person name="Carver A."/>
            <person name="Chen C."/>
            <person name="Cichocki N."/>
            <person name="Clum A."/>
            <person name="Culley D."/>
            <person name="Crous P.W."/>
            <person name="Fauchery L."/>
            <person name="Girlanda M."/>
            <person name="Hayes R."/>
            <person name="Keri Z."/>
            <person name="LaButti K."/>
            <person name="Lipzen A."/>
            <person name="Lombard V."/>
            <person name="Magnuson J."/>
            <person name="Maillard F."/>
            <person name="Morin E."/>
            <person name="Murat C."/>
            <person name="Nolan M."/>
            <person name="Ohm R."/>
            <person name="Pangilinan J."/>
            <person name="Pereira M."/>
            <person name="Perotto S."/>
            <person name="Peter M."/>
            <person name="Riley R."/>
            <person name="Sitrit Y."/>
            <person name="Stielow B."/>
            <person name="Szollosi G."/>
            <person name="Zifcakova L."/>
            <person name="Stursova M."/>
            <person name="Spatafora J.W."/>
            <person name="Tedersoo L."/>
            <person name="Vaario L.-M."/>
            <person name="Yamada A."/>
            <person name="Yan M."/>
            <person name="Wang P."/>
            <person name="Xu J."/>
            <person name="Bruns T."/>
            <person name="Baldrian P."/>
            <person name="Vilgalys R."/>
            <person name="Henrissat B."/>
            <person name="Grigoriev I.V."/>
            <person name="Hibbett D."/>
            <person name="Nagy L.G."/>
            <person name="Martin F.M."/>
        </authorList>
    </citation>
    <scope>NUCLEOTIDE SEQUENCE</scope>
    <source>
        <strain evidence="9">BED1</strain>
    </source>
</reference>
<feature type="region of interest" description="Disordered" evidence="6">
    <location>
        <begin position="226"/>
        <end position="273"/>
    </location>
</feature>
<feature type="transmembrane region" description="Helical" evidence="7">
    <location>
        <begin position="332"/>
        <end position="353"/>
    </location>
</feature>
<feature type="transmembrane region" description="Helical" evidence="7">
    <location>
        <begin position="382"/>
        <end position="405"/>
    </location>
</feature>
<dbReference type="GO" id="GO:0016020">
    <property type="term" value="C:membrane"/>
    <property type="evidence" value="ECO:0007669"/>
    <property type="project" value="UniProtKB-SubCell"/>
</dbReference>
<dbReference type="InterPro" id="IPR050930">
    <property type="entry name" value="MFS_Vesicular_Transporter"/>
</dbReference>
<dbReference type="InterPro" id="IPR036259">
    <property type="entry name" value="MFS_trans_sf"/>
</dbReference>
<evidence type="ECO:0000256" key="5">
    <source>
        <dbReference type="ARBA" id="ARBA00023136"/>
    </source>
</evidence>
<sequence length="518" mass="55857">MFNGPSKKPWGLKWRSSVPFITAVVGVGITTDLLVYSIIIPVIPFQLERLGFHSVSARTGWLLFAYSIGLVLSTIPIAVFAEKSSSRRTPLVIGLLALLGAQVLLMEAPNYPLMAIARFLQGISSSVVWVVGLALLCDTTPEQNVGRQLGFAMTGLSIGLVVGTPAGGALYTRFGFRAPFIFGEICTLVDLFLRFLIIERDVALKWGYDPATGKNVNITKDLEASSMPHDATAPSASRPDTVHPSDPVSADPKQEPSTLDSRTSADIPPTSEIPPVRQPLPLLIVIHQLGHTPRAVVALIMSLIYGTVMTMQEPSLPLHLQAVWNYNSAKVGLVYMAGLVPALISSPLSGLLADRIGANYITTTCLFLTLPWWIVLALRKSIALFIVALALQSFFVSGVVPPVTAELATVSRRMPGIGYAHVYGAFNLAFGIGTALGPIIGGQVYDHSKHGWIILCCITATLIMMCILLAFCYTGDDPLLSKMMRQQKLSQASLDLNVNPLKTRVEERATDDLAAHSS</sequence>
<dbReference type="Pfam" id="PF07690">
    <property type="entry name" value="MFS_1"/>
    <property type="match status" value="2"/>
</dbReference>
<evidence type="ECO:0000259" key="8">
    <source>
        <dbReference type="PROSITE" id="PS50850"/>
    </source>
</evidence>
<dbReference type="CDD" id="cd17325">
    <property type="entry name" value="MFS_MdtG_SLC18_like"/>
    <property type="match status" value="1"/>
</dbReference>
<evidence type="ECO:0000256" key="3">
    <source>
        <dbReference type="ARBA" id="ARBA00022692"/>
    </source>
</evidence>
<evidence type="ECO:0000256" key="6">
    <source>
        <dbReference type="SAM" id="MobiDB-lite"/>
    </source>
</evidence>
<name>A0AAD4C2H1_BOLED</name>
<feature type="transmembrane region" description="Helical" evidence="7">
    <location>
        <begin position="452"/>
        <end position="475"/>
    </location>
</feature>
<proteinExistence type="predicted"/>
<evidence type="ECO:0000313" key="10">
    <source>
        <dbReference type="Proteomes" id="UP001194468"/>
    </source>
</evidence>
<evidence type="ECO:0000256" key="7">
    <source>
        <dbReference type="SAM" id="Phobius"/>
    </source>
</evidence>
<dbReference type="GO" id="GO:0022857">
    <property type="term" value="F:transmembrane transporter activity"/>
    <property type="evidence" value="ECO:0007669"/>
    <property type="project" value="InterPro"/>
</dbReference>
<evidence type="ECO:0000256" key="2">
    <source>
        <dbReference type="ARBA" id="ARBA00022448"/>
    </source>
</evidence>
<feature type="domain" description="Major facilitator superfamily (MFS) profile" evidence="8">
    <location>
        <begin position="21"/>
        <end position="478"/>
    </location>
</feature>
<dbReference type="AlphaFoldDB" id="A0AAD4C2H1"/>
<feature type="transmembrane region" description="Helical" evidence="7">
    <location>
        <begin position="60"/>
        <end position="79"/>
    </location>
</feature>
<dbReference type="EMBL" id="WHUW01000005">
    <property type="protein sequence ID" value="KAF8446288.1"/>
    <property type="molecule type" value="Genomic_DNA"/>
</dbReference>
<evidence type="ECO:0000256" key="1">
    <source>
        <dbReference type="ARBA" id="ARBA00004141"/>
    </source>
</evidence>
<keyword evidence="4 7" id="KW-1133">Transmembrane helix</keyword>
<feature type="transmembrane region" description="Helical" evidence="7">
    <location>
        <begin position="115"/>
        <end position="137"/>
    </location>
</feature>
<comment type="subcellular location">
    <subcellularLocation>
        <location evidence="1">Membrane</location>
        <topology evidence="1">Multi-pass membrane protein</topology>
    </subcellularLocation>
</comment>
<dbReference type="PANTHER" id="PTHR23506">
    <property type="entry name" value="GH10249P"/>
    <property type="match status" value="1"/>
</dbReference>
<dbReference type="InterPro" id="IPR011701">
    <property type="entry name" value="MFS"/>
</dbReference>
<feature type="transmembrane region" description="Helical" evidence="7">
    <location>
        <begin position="20"/>
        <end position="40"/>
    </location>
</feature>
<accession>A0AAD4C2H1</accession>
<keyword evidence="3 7" id="KW-0812">Transmembrane</keyword>
<reference evidence="9" key="2">
    <citation type="journal article" date="2020" name="Nat. Commun.">
        <title>Large-scale genome sequencing of mycorrhizal fungi provides insights into the early evolution of symbiotic traits.</title>
        <authorList>
            <person name="Miyauchi S."/>
            <person name="Kiss E."/>
            <person name="Kuo A."/>
            <person name="Drula E."/>
            <person name="Kohler A."/>
            <person name="Sanchez-Garcia M."/>
            <person name="Morin E."/>
            <person name="Andreopoulos B."/>
            <person name="Barry K.W."/>
            <person name="Bonito G."/>
            <person name="Buee M."/>
            <person name="Carver A."/>
            <person name="Chen C."/>
            <person name="Cichocki N."/>
            <person name="Clum A."/>
            <person name="Culley D."/>
            <person name="Crous P.W."/>
            <person name="Fauchery L."/>
            <person name="Girlanda M."/>
            <person name="Hayes R.D."/>
            <person name="Keri Z."/>
            <person name="LaButti K."/>
            <person name="Lipzen A."/>
            <person name="Lombard V."/>
            <person name="Magnuson J."/>
            <person name="Maillard F."/>
            <person name="Murat C."/>
            <person name="Nolan M."/>
            <person name="Ohm R.A."/>
            <person name="Pangilinan J."/>
            <person name="Pereira M.F."/>
            <person name="Perotto S."/>
            <person name="Peter M."/>
            <person name="Pfister S."/>
            <person name="Riley R."/>
            <person name="Sitrit Y."/>
            <person name="Stielow J.B."/>
            <person name="Szollosi G."/>
            <person name="Zifcakova L."/>
            <person name="Stursova M."/>
            <person name="Spatafora J.W."/>
            <person name="Tedersoo L."/>
            <person name="Vaario L.M."/>
            <person name="Yamada A."/>
            <person name="Yan M."/>
            <person name="Wang P."/>
            <person name="Xu J."/>
            <person name="Bruns T."/>
            <person name="Baldrian P."/>
            <person name="Vilgalys R."/>
            <person name="Dunand C."/>
            <person name="Henrissat B."/>
            <person name="Grigoriev I.V."/>
            <person name="Hibbett D."/>
            <person name="Nagy L.G."/>
            <person name="Martin F.M."/>
        </authorList>
    </citation>
    <scope>NUCLEOTIDE SEQUENCE</scope>
    <source>
        <strain evidence="9">BED1</strain>
    </source>
</reference>
<dbReference type="InterPro" id="IPR020846">
    <property type="entry name" value="MFS_dom"/>
</dbReference>
<comment type="caution">
    <text evidence="9">The sequence shown here is derived from an EMBL/GenBank/DDBJ whole genome shotgun (WGS) entry which is preliminary data.</text>
</comment>
<dbReference type="PROSITE" id="PS50850">
    <property type="entry name" value="MFS"/>
    <property type="match status" value="1"/>
</dbReference>
<keyword evidence="5 7" id="KW-0472">Membrane</keyword>
<dbReference type="SUPFAM" id="SSF103473">
    <property type="entry name" value="MFS general substrate transporter"/>
    <property type="match status" value="1"/>
</dbReference>
<feature type="transmembrane region" description="Helical" evidence="7">
    <location>
        <begin position="417"/>
        <end position="440"/>
    </location>
</feature>
<dbReference type="Gene3D" id="1.20.1250.20">
    <property type="entry name" value="MFS general substrate transporter like domains"/>
    <property type="match status" value="2"/>
</dbReference>
<keyword evidence="2" id="KW-0813">Transport</keyword>